<dbReference type="PROSITE" id="PS50967">
    <property type="entry name" value="HRDC"/>
    <property type="match status" value="1"/>
</dbReference>
<keyword evidence="8" id="KW-0539">Nucleus</keyword>
<feature type="domain" description="HRDC" evidence="13">
    <location>
        <begin position="518"/>
        <end position="600"/>
    </location>
</feature>
<keyword evidence="11" id="KW-0812">Transmembrane</keyword>
<feature type="transmembrane region" description="Helical" evidence="11">
    <location>
        <begin position="1049"/>
        <end position="1068"/>
    </location>
</feature>
<feature type="transmembrane region" description="Helical" evidence="11">
    <location>
        <begin position="1080"/>
        <end position="1100"/>
    </location>
</feature>
<dbReference type="SUPFAM" id="SSF103473">
    <property type="entry name" value="MFS general substrate transporter"/>
    <property type="match status" value="1"/>
</dbReference>
<feature type="transmembrane region" description="Helical" evidence="11">
    <location>
        <begin position="962"/>
        <end position="980"/>
    </location>
</feature>
<dbReference type="GO" id="GO:0000467">
    <property type="term" value="P:exonucleolytic trimming to generate mature 3'-end of 5.8S rRNA from tricistronic rRNA transcript (SSU-rRNA, 5.8S rRNA, LSU-rRNA)"/>
    <property type="evidence" value="ECO:0007669"/>
    <property type="project" value="InterPro"/>
</dbReference>
<gene>
    <name evidence="14" type="ORF">AZE42_02345</name>
</gene>
<dbReference type="SUPFAM" id="SSF47819">
    <property type="entry name" value="HRDC-like"/>
    <property type="match status" value="1"/>
</dbReference>
<dbReference type="InterPro" id="IPR002562">
    <property type="entry name" value="3'-5'_exonuclease_dom"/>
</dbReference>
<feature type="transmembrane region" description="Helical" evidence="11">
    <location>
        <begin position="1229"/>
        <end position="1251"/>
    </location>
</feature>
<keyword evidence="6" id="KW-0271">Exosome</keyword>
<keyword evidence="4" id="KW-0540">Nuclease</keyword>
<evidence type="ECO:0000256" key="9">
    <source>
        <dbReference type="ARBA" id="ARBA00043957"/>
    </source>
</evidence>
<dbReference type="GO" id="GO:0071040">
    <property type="term" value="P:nuclear polyadenylation-dependent antisense transcript catabolic process"/>
    <property type="evidence" value="ECO:0007669"/>
    <property type="project" value="TreeGrafter"/>
</dbReference>
<dbReference type="SMART" id="SM00341">
    <property type="entry name" value="HRDC"/>
    <property type="match status" value="1"/>
</dbReference>
<dbReference type="GO" id="GO:0016020">
    <property type="term" value="C:membrane"/>
    <property type="evidence" value="ECO:0007669"/>
    <property type="project" value="UniProtKB-SubCell"/>
</dbReference>
<dbReference type="PROSITE" id="PS50850">
    <property type="entry name" value="MFS"/>
    <property type="match status" value="1"/>
</dbReference>
<dbReference type="STRING" id="180088.A0A1J8R5T3"/>
<dbReference type="GO" id="GO:0071035">
    <property type="term" value="P:nuclear polyadenylation-dependent rRNA catabolic process"/>
    <property type="evidence" value="ECO:0007669"/>
    <property type="project" value="TreeGrafter"/>
</dbReference>
<evidence type="ECO:0000259" key="12">
    <source>
        <dbReference type="PROSITE" id="PS50850"/>
    </source>
</evidence>
<evidence type="ECO:0000313" key="15">
    <source>
        <dbReference type="Proteomes" id="UP000183567"/>
    </source>
</evidence>
<dbReference type="Pfam" id="PF08066">
    <property type="entry name" value="PMC2NT"/>
    <property type="match status" value="1"/>
</dbReference>
<dbReference type="CDD" id="cd06147">
    <property type="entry name" value="Rrp6p_like_exo"/>
    <property type="match status" value="1"/>
</dbReference>
<dbReference type="EMBL" id="LVVM01000305">
    <property type="protein sequence ID" value="OJA21009.1"/>
    <property type="molecule type" value="Genomic_DNA"/>
</dbReference>
<dbReference type="GO" id="GO:0022857">
    <property type="term" value="F:transmembrane transporter activity"/>
    <property type="evidence" value="ECO:0007669"/>
    <property type="project" value="InterPro"/>
</dbReference>
<evidence type="ECO:0000256" key="2">
    <source>
        <dbReference type="ARBA" id="ARBA00004141"/>
    </source>
</evidence>
<keyword evidence="5" id="KW-0378">Hydrolase</keyword>
<dbReference type="GO" id="GO:0000176">
    <property type="term" value="C:nuclear exosome (RNase complex)"/>
    <property type="evidence" value="ECO:0007669"/>
    <property type="project" value="InterPro"/>
</dbReference>
<dbReference type="InterPro" id="IPR020846">
    <property type="entry name" value="MFS_dom"/>
</dbReference>
<keyword evidence="3" id="KW-0698">rRNA processing</keyword>
<dbReference type="InterPro" id="IPR010997">
    <property type="entry name" value="HRDC-like_sf"/>
</dbReference>
<feature type="compositionally biased region" description="Basic and acidic residues" evidence="10">
    <location>
        <begin position="1394"/>
        <end position="1403"/>
    </location>
</feature>
<comment type="caution">
    <text evidence="14">The sequence shown here is derived from an EMBL/GenBank/DDBJ whole genome shotgun (WGS) entry which is preliminary data.</text>
</comment>
<keyword evidence="7" id="KW-0269">Exonuclease</keyword>
<evidence type="ECO:0000259" key="13">
    <source>
        <dbReference type="PROSITE" id="PS50967"/>
    </source>
</evidence>
<keyword evidence="11" id="KW-0472">Membrane</keyword>
<feature type="transmembrane region" description="Helical" evidence="11">
    <location>
        <begin position="1370"/>
        <end position="1388"/>
    </location>
</feature>
<dbReference type="OrthoDB" id="2250022at2759"/>
<evidence type="ECO:0000256" key="3">
    <source>
        <dbReference type="ARBA" id="ARBA00022552"/>
    </source>
</evidence>
<name>A0A1J8R5T3_9AGAM</name>
<comment type="similarity">
    <text evidence="9">Belongs to the exosome component 10/RRP6 family.</text>
</comment>
<comment type="subcellular location">
    <subcellularLocation>
        <location evidence="2">Membrane</location>
        <topology evidence="2">Multi-pass membrane protein</topology>
    </subcellularLocation>
    <subcellularLocation>
        <location evidence="1">Nucleus</location>
    </subcellularLocation>
</comment>
<feature type="region of interest" description="Disordered" evidence="10">
    <location>
        <begin position="782"/>
        <end position="808"/>
    </location>
</feature>
<dbReference type="InterPro" id="IPR011701">
    <property type="entry name" value="MFS"/>
</dbReference>
<evidence type="ECO:0000256" key="6">
    <source>
        <dbReference type="ARBA" id="ARBA00022835"/>
    </source>
</evidence>
<evidence type="ECO:0000256" key="8">
    <source>
        <dbReference type="ARBA" id="ARBA00023242"/>
    </source>
</evidence>
<evidence type="ECO:0000256" key="10">
    <source>
        <dbReference type="SAM" id="MobiDB-lite"/>
    </source>
</evidence>
<protein>
    <recommendedName>
        <fullName evidence="16">Major facilitator superfamily (MFS) profile domain-containing protein</fullName>
    </recommendedName>
</protein>
<dbReference type="GO" id="GO:0071036">
    <property type="term" value="P:nuclear polyadenylation-dependent snoRNA catabolic process"/>
    <property type="evidence" value="ECO:0007669"/>
    <property type="project" value="TreeGrafter"/>
</dbReference>
<feature type="transmembrane region" description="Helical" evidence="11">
    <location>
        <begin position="992"/>
        <end position="1018"/>
    </location>
</feature>
<feature type="domain" description="Major facilitator superfamily (MFS) profile" evidence="12">
    <location>
        <begin position="926"/>
        <end position="1392"/>
    </location>
</feature>
<keyword evidence="11" id="KW-1133">Transmembrane helix</keyword>
<dbReference type="InterPro" id="IPR045092">
    <property type="entry name" value="Rrp6-like"/>
</dbReference>
<dbReference type="GO" id="GO:0071037">
    <property type="term" value="P:nuclear polyadenylation-dependent snRNA catabolic process"/>
    <property type="evidence" value="ECO:0007669"/>
    <property type="project" value="TreeGrafter"/>
</dbReference>
<dbReference type="SMART" id="SM00474">
    <property type="entry name" value="35EXOc"/>
    <property type="match status" value="1"/>
</dbReference>
<dbReference type="Proteomes" id="UP000183567">
    <property type="component" value="Unassembled WGS sequence"/>
</dbReference>
<dbReference type="GO" id="GO:0000175">
    <property type="term" value="F:3'-5'-RNA exonuclease activity"/>
    <property type="evidence" value="ECO:0007669"/>
    <property type="project" value="InterPro"/>
</dbReference>
<dbReference type="InterPro" id="IPR012588">
    <property type="entry name" value="Exosome-assoc_fac_Rrp6_N"/>
</dbReference>
<dbReference type="GO" id="GO:0005730">
    <property type="term" value="C:nucleolus"/>
    <property type="evidence" value="ECO:0007669"/>
    <property type="project" value="TreeGrafter"/>
</dbReference>
<evidence type="ECO:0000313" key="14">
    <source>
        <dbReference type="EMBL" id="OJA21009.1"/>
    </source>
</evidence>
<evidence type="ECO:0000256" key="11">
    <source>
        <dbReference type="SAM" id="Phobius"/>
    </source>
</evidence>
<dbReference type="GO" id="GO:0071044">
    <property type="term" value="P:histone mRNA catabolic process"/>
    <property type="evidence" value="ECO:0007669"/>
    <property type="project" value="TreeGrafter"/>
</dbReference>
<dbReference type="GO" id="GO:0003727">
    <property type="term" value="F:single-stranded RNA binding"/>
    <property type="evidence" value="ECO:0007669"/>
    <property type="project" value="TreeGrafter"/>
</dbReference>
<evidence type="ECO:0000256" key="1">
    <source>
        <dbReference type="ARBA" id="ARBA00004123"/>
    </source>
</evidence>
<dbReference type="InterPro" id="IPR002121">
    <property type="entry name" value="HRDC_dom"/>
</dbReference>
<dbReference type="PANTHER" id="PTHR12124:SF47">
    <property type="entry name" value="EXOSOME COMPONENT 10"/>
    <property type="match status" value="1"/>
</dbReference>
<dbReference type="Pfam" id="PF07690">
    <property type="entry name" value="MFS_1"/>
    <property type="match status" value="1"/>
</dbReference>
<dbReference type="InterPro" id="IPR036259">
    <property type="entry name" value="MFS_trans_sf"/>
</dbReference>
<keyword evidence="15" id="KW-1185">Reference proteome</keyword>
<dbReference type="GO" id="GO:0000166">
    <property type="term" value="F:nucleotide binding"/>
    <property type="evidence" value="ECO:0007669"/>
    <property type="project" value="InterPro"/>
</dbReference>
<dbReference type="Gene3D" id="1.10.150.80">
    <property type="entry name" value="HRDC domain"/>
    <property type="match status" value="1"/>
</dbReference>
<dbReference type="Gene3D" id="1.20.1720.10">
    <property type="entry name" value="Multidrug resistance protein D"/>
    <property type="match status" value="1"/>
</dbReference>
<organism evidence="14 15">
    <name type="scientific">Rhizopogon vesiculosus</name>
    <dbReference type="NCBI Taxonomy" id="180088"/>
    <lineage>
        <taxon>Eukaryota</taxon>
        <taxon>Fungi</taxon>
        <taxon>Dikarya</taxon>
        <taxon>Basidiomycota</taxon>
        <taxon>Agaricomycotina</taxon>
        <taxon>Agaricomycetes</taxon>
        <taxon>Agaricomycetidae</taxon>
        <taxon>Boletales</taxon>
        <taxon>Suillineae</taxon>
        <taxon>Rhizopogonaceae</taxon>
        <taxon>Rhizopogon</taxon>
    </lineage>
</organism>
<dbReference type="GO" id="GO:0071038">
    <property type="term" value="P:TRAMP-dependent tRNA surveillance pathway"/>
    <property type="evidence" value="ECO:0007669"/>
    <property type="project" value="TreeGrafter"/>
</dbReference>
<evidence type="ECO:0000256" key="7">
    <source>
        <dbReference type="ARBA" id="ARBA00022839"/>
    </source>
</evidence>
<evidence type="ECO:0000256" key="4">
    <source>
        <dbReference type="ARBA" id="ARBA00022722"/>
    </source>
</evidence>
<feature type="transmembrane region" description="Helical" evidence="11">
    <location>
        <begin position="1301"/>
        <end position="1327"/>
    </location>
</feature>
<dbReference type="Pfam" id="PF01612">
    <property type="entry name" value="DNA_pol_A_exo1"/>
    <property type="match status" value="1"/>
</dbReference>
<feature type="transmembrane region" description="Helical" evidence="11">
    <location>
        <begin position="1024"/>
        <end position="1042"/>
    </location>
</feature>
<dbReference type="InterPro" id="IPR044876">
    <property type="entry name" value="HRDC_dom_sf"/>
</dbReference>
<accession>A0A1J8R5T3</accession>
<dbReference type="PANTHER" id="PTHR12124">
    <property type="entry name" value="POLYMYOSITIS/SCLERODERMA AUTOANTIGEN-RELATED"/>
    <property type="match status" value="1"/>
</dbReference>
<dbReference type="Pfam" id="PF00570">
    <property type="entry name" value="HRDC"/>
    <property type="match status" value="1"/>
</dbReference>
<dbReference type="Gene3D" id="1.20.1250.20">
    <property type="entry name" value="MFS general substrate transporter like domains"/>
    <property type="match status" value="1"/>
</dbReference>
<feature type="transmembrane region" description="Helical" evidence="11">
    <location>
        <begin position="1197"/>
        <end position="1217"/>
    </location>
</feature>
<sequence length="1421" mass="155189">MARTNEAAGSSVLTPGTFSDYTTSLQSAALATTRLAATTLPQDIAFHRSIHISFAADLDALSTRVLRLTNKLVRLAGSVDSGTVGRGTLEDQEDVLDGFKSLIVDPMDRLFERTDMCLDDYLGRKKEPAIAVPTLPNQSNNSSKKIPAPRGRLDPALQHASHLPKPQLLFSTKVDNRDESPYIPARTLDHKWCARVPLGYVFCDQDENDGLDEEERRKLSAHPYYYELTHPAFPTHTFHPPSTTIPPASIAGPNSSKHIYVSTPSALSSMAIKLKAVKEIAVDLEHHSYRTYRGFLCLMQISTREEDFIIDLLVPSVRDSIGNTLGEIFANPEIAKVFHGAESDIVWLQQDFNVFVVGLFDTYHASKVLDFQKHGLANLLEAFCDFIPDKRYQLADWRIRPLPDEMLIYARSDTHFLLYIYDQLRLSLIERAQMLPAPDAYPSNAVSLISKGSISDKPQHFLLNDVLARSTRTALRLYDRETYDAELGAGTGGWDTLARKWNKSSLASSAVEINGVRGGVIGEVYRAVHRWREDIARDEDESTRYVLPNHHLFTVAERSPSNAAQLLALFSHGSVPPVLRRRVGELTEVIKGTVERVTSSGIAVEAVVVTADVETADSAASTAVVVEEVAKSRLWGPVKVSSSAALQRASSSSLFGGRSTMSHEGSSYSTSQSVFFGTAISHSSPQISAPIVSSSGKIFQDLVARIHRTLVIAPTTPIKVPSQTNVQSSTSSGSHPAIIVSTALDDTTIPGQIEIPFIPSEQRQSHFAPAPDYDTIVHMGQARQKKRKRTKSKVIDNPSLGDSENPGEDEVFDYATAPNLLDDVAPAPEELNMRKKKRQRDVKGAGVTEYAFRAPPRDMREVKSVALVMASLNIGRAPSGSEPKHLPQNSDVEAPPPQDTENTTDIEHVPVHDDPRQWSHTRKTITLYIVSLATMVSTLTTNIQNPSNSLIEHDLRTTSTQISWTLATFIIIQGNFPLLWTAASEIKGRKPLYLVASAVFAAGSAGVALSKTIGVMIGMRALEAAGSSVAMAISAGTLADIYDTHERGTMMGIFFAAPLLGPALGPVFGGLLSEAFNWRASFYFLTICGGIIFLSFLILFKDTFRHERSLTYRAALQRRLASRERIQCSSESTVAGDECSKDQAPVNIPEKQLQHRSLPGKTVVPTSAAGLDDVRLSIKDINPFPPYFRIMSRKNNALILTANGFIYSCNFCISYTCERTLANAYGYDALSVALVLLCMGVGCIAGSVIGGRWSDRVLAKMMEANGGKWHPEMRLENVKLMMLLLPPSIIGYAWVCEKHVNVAAICVMLVLVGFSSMWINGSTFAYLVDANPGRSSAAVAANSSFRGTVAFISVMIAVPLQNSLGDGGLYTAWAGVLVVMELLILLVLRKGESWRKEGDENGGKSESGSGSESESESESEA</sequence>
<feature type="compositionally biased region" description="Basic residues" evidence="10">
    <location>
        <begin position="783"/>
        <end position="792"/>
    </location>
</feature>
<dbReference type="Gene3D" id="3.30.420.10">
    <property type="entry name" value="Ribonuclease H-like superfamily/Ribonuclease H"/>
    <property type="match status" value="1"/>
</dbReference>
<dbReference type="InterPro" id="IPR049559">
    <property type="entry name" value="Rrp6p-like_exo"/>
</dbReference>
<evidence type="ECO:0000256" key="5">
    <source>
        <dbReference type="ARBA" id="ARBA00022801"/>
    </source>
</evidence>
<feature type="compositionally biased region" description="Basic and acidic residues" evidence="10">
    <location>
        <begin position="905"/>
        <end position="916"/>
    </location>
</feature>
<reference evidence="14 15" key="1">
    <citation type="submission" date="2016-03" db="EMBL/GenBank/DDBJ databases">
        <title>Comparative genomics of the ectomycorrhizal sister species Rhizopogon vinicolor and Rhizopogon vesiculosus (Basidiomycota: Boletales) reveals a divergence of the mating type B locus.</title>
        <authorList>
            <person name="Mujic A.B."/>
            <person name="Kuo A."/>
            <person name="Tritt A."/>
            <person name="Lipzen A."/>
            <person name="Chen C."/>
            <person name="Johnson J."/>
            <person name="Sharma A."/>
            <person name="Barry K."/>
            <person name="Grigoriev I.V."/>
            <person name="Spatafora J.W."/>
        </authorList>
    </citation>
    <scope>NUCLEOTIDE SEQUENCE [LARGE SCALE GENOMIC DNA]</scope>
    <source>
        <strain evidence="14 15">AM-OR11-056</strain>
    </source>
</reference>
<dbReference type="SUPFAM" id="SSF53098">
    <property type="entry name" value="Ribonuclease H-like"/>
    <property type="match status" value="1"/>
</dbReference>
<dbReference type="GO" id="GO:0071051">
    <property type="term" value="P:poly(A)-dependent snoRNA 3'-end processing"/>
    <property type="evidence" value="ECO:0007669"/>
    <property type="project" value="TreeGrafter"/>
</dbReference>
<feature type="region of interest" description="Disordered" evidence="10">
    <location>
        <begin position="1394"/>
        <end position="1421"/>
    </location>
</feature>
<dbReference type="GO" id="GO:0071039">
    <property type="term" value="P:nuclear polyadenylation-dependent CUT catabolic process"/>
    <property type="evidence" value="ECO:0007669"/>
    <property type="project" value="TreeGrafter"/>
</dbReference>
<dbReference type="InterPro" id="IPR036397">
    <property type="entry name" value="RNaseH_sf"/>
</dbReference>
<proteinExistence type="inferred from homology"/>
<evidence type="ECO:0008006" key="16">
    <source>
        <dbReference type="Google" id="ProtNLM"/>
    </source>
</evidence>
<feature type="region of interest" description="Disordered" evidence="10">
    <location>
        <begin position="876"/>
        <end position="916"/>
    </location>
</feature>
<dbReference type="InterPro" id="IPR012337">
    <property type="entry name" value="RNaseH-like_sf"/>
</dbReference>